<dbReference type="Pfam" id="PF00384">
    <property type="entry name" value="Molybdopterin"/>
    <property type="match status" value="1"/>
</dbReference>
<dbReference type="GO" id="GO:0016020">
    <property type="term" value="C:membrane"/>
    <property type="evidence" value="ECO:0007669"/>
    <property type="project" value="TreeGrafter"/>
</dbReference>
<dbReference type="GO" id="GO:0015948">
    <property type="term" value="P:methanogenesis"/>
    <property type="evidence" value="ECO:0007669"/>
    <property type="project" value="InterPro"/>
</dbReference>
<dbReference type="PANTHER" id="PTHR43105">
    <property type="entry name" value="RESPIRATORY NITRATE REDUCTASE"/>
    <property type="match status" value="1"/>
</dbReference>
<dbReference type="InterPro" id="IPR050123">
    <property type="entry name" value="Prok_molybdopt-oxidoreductase"/>
</dbReference>
<dbReference type="NCBIfam" id="TIGR03129">
    <property type="entry name" value="one_C_dehyd_B"/>
    <property type="match status" value="1"/>
</dbReference>
<reference evidence="3" key="1">
    <citation type="submission" date="2020-06" db="EMBL/GenBank/DDBJ databases">
        <title>Unique genomic features of the anaerobic methanotrophic archaea.</title>
        <authorList>
            <person name="Chadwick G.L."/>
            <person name="Skennerton C.T."/>
            <person name="Laso-Perez R."/>
            <person name="Leu A.O."/>
            <person name="Speth D.R."/>
            <person name="Yu H."/>
            <person name="Morgan-Lang C."/>
            <person name="Hatzenpichler R."/>
            <person name="Goudeau D."/>
            <person name="Malmstrom R."/>
            <person name="Brazelton W.J."/>
            <person name="Woyke T."/>
            <person name="Hallam S.J."/>
            <person name="Tyson G.W."/>
            <person name="Wegener G."/>
            <person name="Boetius A."/>
            <person name="Orphan V."/>
        </authorList>
    </citation>
    <scope>NUCLEOTIDE SEQUENCE</scope>
</reference>
<name>A0A7G9Z348_9EURY</name>
<dbReference type="GO" id="GO:0018493">
    <property type="term" value="F:formylmethanofuran dehydrogenase activity"/>
    <property type="evidence" value="ECO:0007669"/>
    <property type="project" value="InterPro"/>
</dbReference>
<dbReference type="PANTHER" id="PTHR43105:SF14">
    <property type="entry name" value="FORMATE DEHYDROGENASE H"/>
    <property type="match status" value="1"/>
</dbReference>
<dbReference type="EMBL" id="MT631589">
    <property type="protein sequence ID" value="QNO54682.1"/>
    <property type="molecule type" value="Genomic_DNA"/>
</dbReference>
<dbReference type="Gene3D" id="3.40.228.10">
    <property type="entry name" value="Dimethylsulfoxide Reductase, domain 2"/>
    <property type="match status" value="2"/>
</dbReference>
<dbReference type="AlphaFoldDB" id="A0A7G9Z348"/>
<gene>
    <name evidence="3" type="primary">nasA</name>
    <name evidence="3" type="ORF">MMBIEIEP_00030</name>
</gene>
<evidence type="ECO:0000259" key="2">
    <source>
        <dbReference type="Pfam" id="PF00384"/>
    </source>
</evidence>
<organism evidence="3">
    <name type="scientific">Candidatus Methanophaga sp. ANME-1 ERB7</name>
    <dbReference type="NCBI Taxonomy" id="2759913"/>
    <lineage>
        <taxon>Archaea</taxon>
        <taxon>Methanobacteriati</taxon>
        <taxon>Methanobacteriota</taxon>
        <taxon>Stenosarchaea group</taxon>
        <taxon>Methanomicrobia</taxon>
        <taxon>Candidatus Methanophagales</taxon>
        <taxon>Candidatus Methanophagaceae</taxon>
        <taxon>Candidatus Methanophaga</taxon>
    </lineage>
</organism>
<sequence>MNGEEKIIETAVCPFCACLCDDVVISVDVERNRIKEIRNACTFGVEKFLSAGKAERRLKKPVVDGKETDYEDAIEKAVDILNAANKPLIYGLGNSGYNAQRVALEIAKLKKGVYDITESICHNLLYLELLKKGPFYYALLDEIRDNAQVVIYWGANPIVSHPRHLSRYSVYPVGRYAMKGVMDRELITIDVADSELKKISRWFLRVNPGEDAEIADIMRRLVKGESLKEQLTGEMDIGTLRKMADRLKRAFYGVIFVGLGVLSNKNGSKSIEAILALVDALNKEGVKFVLFPMKGHFNVLGAVNLLLRETGYPFGVDFSRDTIFEPGKTTVLDVIARGEVDAALIVGADPFSSFPMEITRKLRDLPIILIDPFETPTTQFASVAIPTAITGVETEDIAYRMDGLPLKLEKIVDCKYPSDRDILERIYKVSVQKSADF</sequence>
<dbReference type="InterPro" id="IPR016457">
    <property type="entry name" value="Formylmethanofuran_DH_bsu"/>
</dbReference>
<protein>
    <submittedName>
        <fullName evidence="3">Assimilatory nitrate reductase</fullName>
        <ecNumber evidence="3">1.7.7.2</ecNumber>
    </submittedName>
</protein>
<dbReference type="GO" id="GO:0003954">
    <property type="term" value="F:NADH dehydrogenase activity"/>
    <property type="evidence" value="ECO:0007669"/>
    <property type="project" value="TreeGrafter"/>
</dbReference>
<dbReference type="EC" id="1.7.7.2" evidence="3"/>
<accession>A0A7G9Z348</accession>
<proteinExistence type="predicted"/>
<dbReference type="SUPFAM" id="SSF53706">
    <property type="entry name" value="Formate dehydrogenase/DMSO reductase, domains 1-3"/>
    <property type="match status" value="1"/>
</dbReference>
<dbReference type="CDD" id="cd02761">
    <property type="entry name" value="MopB_FmdB-FwdB"/>
    <property type="match status" value="1"/>
</dbReference>
<dbReference type="GO" id="GO:0047889">
    <property type="term" value="F:ferredoxin-nitrate reductase activity"/>
    <property type="evidence" value="ECO:0007669"/>
    <property type="project" value="UniProtKB-EC"/>
</dbReference>
<dbReference type="GO" id="GO:0022904">
    <property type="term" value="P:respiratory electron transport chain"/>
    <property type="evidence" value="ECO:0007669"/>
    <property type="project" value="TreeGrafter"/>
</dbReference>
<keyword evidence="1 3" id="KW-0560">Oxidoreductase</keyword>
<evidence type="ECO:0000313" key="3">
    <source>
        <dbReference type="EMBL" id="QNO54682.1"/>
    </source>
</evidence>
<dbReference type="InterPro" id="IPR006656">
    <property type="entry name" value="Mopterin_OxRdtase"/>
</dbReference>
<evidence type="ECO:0000256" key="1">
    <source>
        <dbReference type="ARBA" id="ARBA00023002"/>
    </source>
</evidence>
<dbReference type="PIRSF" id="PIRSF005646">
    <property type="entry name" value="FwdB"/>
    <property type="match status" value="1"/>
</dbReference>
<feature type="domain" description="Molybdopterin oxidoreductase" evidence="2">
    <location>
        <begin position="145"/>
        <end position="417"/>
    </location>
</feature>
<dbReference type="Gene3D" id="3.40.50.740">
    <property type="match status" value="1"/>
</dbReference>